<dbReference type="GO" id="GO:0019154">
    <property type="term" value="F:glycolate dehydrogenase activity"/>
    <property type="evidence" value="ECO:0007669"/>
    <property type="project" value="UniProtKB-EC"/>
</dbReference>
<keyword evidence="9" id="KW-1185">Reference proteome</keyword>
<accession>A0A1I3Z6I4</accession>
<keyword evidence="4 6" id="KW-0408">Iron</keyword>
<sequence>MGFDRSSSGYSKKFLIEETNRCVSCGLCLPHCPTYRLLKSEADSPRGRIALMSGVVNGRIPSNEKFIEHMDRCLTCRACESVCPNNVAYGLLIDETRKMIRESESCRNETGAEKLTQRQRFFSQLLEALVVQPARLDRLRWLLYLFQKSGMLRLLRWLNSLPWLQKYSFWKQSGMDKMVMQLPPVVFPYAGSHRKMFFSHTWRSFYPVVGEEKGRIGLFLGCVARLTDAATLNASIFVLNRLGYSVYIPEKQTCCGALHQHAGDAQTAARMMKSNQQAFGELGLNHVGCTASGCCVQLSEFNRCEAKKKLEEDQIKQLRVMDISKFLVGAEGWDQISIRPLAKKIAVQDPCSLRNVLGDQDYPYQLIQYIPDAHVVFLADNDQCCGAAGIYFIQQPELAGRLLDNKINAIIQSGAQLLLTSNVGCSMHIAGRLREIGSDIEVLHPVTLLARQMGMP</sequence>
<keyword evidence="6" id="KW-0813">Transport</keyword>
<organism evidence="8 9">
    <name type="scientific">Nitrosomonas aestuarii</name>
    <dbReference type="NCBI Taxonomy" id="52441"/>
    <lineage>
        <taxon>Bacteria</taxon>
        <taxon>Pseudomonadati</taxon>
        <taxon>Pseudomonadota</taxon>
        <taxon>Betaproteobacteria</taxon>
        <taxon>Nitrosomonadales</taxon>
        <taxon>Nitrosomonadaceae</taxon>
        <taxon>Nitrosomonas</taxon>
    </lineage>
</organism>
<evidence type="ECO:0000256" key="5">
    <source>
        <dbReference type="ARBA" id="ARBA00023014"/>
    </source>
</evidence>
<dbReference type="RefSeq" id="WP_090697701.1">
    <property type="nucleotide sequence ID" value="NZ_FOSP01000005.1"/>
</dbReference>
<dbReference type="GO" id="GO:0051539">
    <property type="term" value="F:4 iron, 4 sulfur cluster binding"/>
    <property type="evidence" value="ECO:0007669"/>
    <property type="project" value="UniProtKB-UniRule"/>
</dbReference>
<dbReference type="InterPro" id="IPR012257">
    <property type="entry name" value="Glc_ox_4Fe-4S"/>
</dbReference>
<comment type="catalytic activity">
    <reaction evidence="6">
        <text>(R)-lactate + A = pyruvate + AH2</text>
        <dbReference type="Rhea" id="RHEA:15089"/>
        <dbReference type="ChEBI" id="CHEBI:13193"/>
        <dbReference type="ChEBI" id="CHEBI:15361"/>
        <dbReference type="ChEBI" id="CHEBI:16004"/>
        <dbReference type="ChEBI" id="CHEBI:17499"/>
    </reaction>
</comment>
<dbReference type="InterPro" id="IPR017900">
    <property type="entry name" value="4Fe4S_Fe_S_CS"/>
</dbReference>
<proteinExistence type="predicted"/>
<evidence type="ECO:0000259" key="7">
    <source>
        <dbReference type="PROSITE" id="PS51379"/>
    </source>
</evidence>
<evidence type="ECO:0000256" key="6">
    <source>
        <dbReference type="PIRNR" id="PIRNR000139"/>
    </source>
</evidence>
<keyword evidence="2 6" id="KW-0479">Metal-binding</keyword>
<protein>
    <recommendedName>
        <fullName evidence="6">Glycolate oxidase iron-sulfur subunit</fullName>
        <ecNumber evidence="6">1.1.99.14</ecNumber>
    </recommendedName>
</protein>
<dbReference type="InterPro" id="IPR009051">
    <property type="entry name" value="Helical_ferredxn"/>
</dbReference>
<dbReference type="PANTHER" id="PTHR32479:SF17">
    <property type="entry name" value="GLYCOLATE OXIDASE IRON-SULFUR SUBUNIT"/>
    <property type="match status" value="1"/>
</dbReference>
<dbReference type="STRING" id="52441.SAMN05216302_1005124"/>
<dbReference type="PROSITE" id="PS51379">
    <property type="entry name" value="4FE4S_FER_2"/>
    <property type="match status" value="2"/>
</dbReference>
<dbReference type="Pfam" id="PF13183">
    <property type="entry name" value="Fer4_8"/>
    <property type="match status" value="1"/>
</dbReference>
<evidence type="ECO:0000256" key="2">
    <source>
        <dbReference type="ARBA" id="ARBA00022723"/>
    </source>
</evidence>
<dbReference type="PANTHER" id="PTHR32479">
    <property type="entry name" value="GLYCOLATE OXIDASE IRON-SULFUR SUBUNIT"/>
    <property type="match status" value="1"/>
</dbReference>
<dbReference type="InterPro" id="IPR017896">
    <property type="entry name" value="4Fe4S_Fe-S-bd"/>
</dbReference>
<dbReference type="PROSITE" id="PS00198">
    <property type="entry name" value="4FE4S_FER_1"/>
    <property type="match status" value="1"/>
</dbReference>
<evidence type="ECO:0000313" key="8">
    <source>
        <dbReference type="EMBL" id="SFK39712.1"/>
    </source>
</evidence>
<dbReference type="EMBL" id="FOSP01000005">
    <property type="protein sequence ID" value="SFK39712.1"/>
    <property type="molecule type" value="Genomic_DNA"/>
</dbReference>
<gene>
    <name evidence="8" type="ORF">SAMN05216302_1005124</name>
</gene>
<dbReference type="InterPro" id="IPR004017">
    <property type="entry name" value="Cys_rich_dom"/>
</dbReference>
<dbReference type="SUPFAM" id="SSF54862">
    <property type="entry name" value="4Fe-4S ferredoxins"/>
    <property type="match status" value="1"/>
</dbReference>
<keyword evidence="5 6" id="KW-0411">Iron-sulfur</keyword>
<feature type="domain" description="4Fe-4S ferredoxin-type" evidence="7">
    <location>
        <begin position="12"/>
        <end position="43"/>
    </location>
</feature>
<dbReference type="AlphaFoldDB" id="A0A1I3Z6I4"/>
<evidence type="ECO:0000313" key="9">
    <source>
        <dbReference type="Proteomes" id="UP000199533"/>
    </source>
</evidence>
<dbReference type="PIRSF" id="PIRSF000139">
    <property type="entry name" value="Glc_ox_4Fe-4S"/>
    <property type="match status" value="1"/>
</dbReference>
<evidence type="ECO:0000256" key="1">
    <source>
        <dbReference type="ARBA" id="ARBA00022485"/>
    </source>
</evidence>
<dbReference type="Proteomes" id="UP000199533">
    <property type="component" value="Unassembled WGS sequence"/>
</dbReference>
<name>A0A1I3Z6I4_9PROT</name>
<comment type="catalytic activity">
    <reaction evidence="6">
        <text>glycolate + A = glyoxylate + AH2</text>
        <dbReference type="Rhea" id="RHEA:21264"/>
        <dbReference type="ChEBI" id="CHEBI:13193"/>
        <dbReference type="ChEBI" id="CHEBI:17499"/>
        <dbReference type="ChEBI" id="CHEBI:29805"/>
        <dbReference type="ChEBI" id="CHEBI:36655"/>
        <dbReference type="EC" id="1.1.99.14"/>
    </reaction>
</comment>
<keyword evidence="3" id="KW-0677">Repeat</keyword>
<dbReference type="Pfam" id="PF02754">
    <property type="entry name" value="CCG"/>
    <property type="match status" value="2"/>
</dbReference>
<comment type="function">
    <text evidence="6">Component of a complex that catalyzes the oxidation of glycolate to glyoxylate.</text>
</comment>
<keyword evidence="1 6" id="KW-0004">4Fe-4S</keyword>
<reference evidence="9" key="1">
    <citation type="submission" date="2016-10" db="EMBL/GenBank/DDBJ databases">
        <authorList>
            <person name="Varghese N."/>
            <person name="Submissions S."/>
        </authorList>
    </citation>
    <scope>NUCLEOTIDE SEQUENCE [LARGE SCALE GENOMIC DNA]</scope>
    <source>
        <strain evidence="9">Nm69</strain>
    </source>
</reference>
<comment type="cofactor">
    <cofactor evidence="6">
        <name>[4Fe-4S] cluster</name>
        <dbReference type="ChEBI" id="CHEBI:49883"/>
    </cofactor>
    <text evidence="6">Binds 2 [4Fe-4S] clusters.</text>
</comment>
<dbReference type="OrthoDB" id="9765258at2"/>
<feature type="domain" description="4Fe-4S ferredoxin-type" evidence="7">
    <location>
        <begin position="63"/>
        <end position="87"/>
    </location>
</feature>
<evidence type="ECO:0000256" key="3">
    <source>
        <dbReference type="ARBA" id="ARBA00022737"/>
    </source>
</evidence>
<evidence type="ECO:0000256" key="4">
    <source>
        <dbReference type="ARBA" id="ARBA00023004"/>
    </source>
</evidence>
<dbReference type="GO" id="GO:0046872">
    <property type="term" value="F:metal ion binding"/>
    <property type="evidence" value="ECO:0007669"/>
    <property type="project" value="UniProtKB-UniRule"/>
</dbReference>
<keyword evidence="6" id="KW-0249">Electron transport</keyword>
<dbReference type="EC" id="1.1.99.14" evidence="6"/>
<dbReference type="Gene3D" id="1.10.1060.10">
    <property type="entry name" value="Alpha-helical ferredoxin"/>
    <property type="match status" value="1"/>
</dbReference>